<dbReference type="OrthoDB" id="3849195at2759"/>
<dbReference type="SMART" id="SM00248">
    <property type="entry name" value="ANK"/>
    <property type="match status" value="4"/>
</dbReference>
<keyword evidence="1" id="KW-0677">Repeat</keyword>
<evidence type="ECO:0000256" key="4">
    <source>
        <dbReference type="SAM" id="MobiDB-lite"/>
    </source>
</evidence>
<evidence type="ECO:0000256" key="3">
    <source>
        <dbReference type="PROSITE-ProRule" id="PRU00023"/>
    </source>
</evidence>
<keyword evidence="6" id="KW-1185">Reference proteome</keyword>
<organism evidence="5 6">
    <name type="scientific">Lasiodiplodia theobromae</name>
    <dbReference type="NCBI Taxonomy" id="45133"/>
    <lineage>
        <taxon>Eukaryota</taxon>
        <taxon>Fungi</taxon>
        <taxon>Dikarya</taxon>
        <taxon>Ascomycota</taxon>
        <taxon>Pezizomycotina</taxon>
        <taxon>Dothideomycetes</taxon>
        <taxon>Dothideomycetes incertae sedis</taxon>
        <taxon>Botryosphaeriales</taxon>
        <taxon>Botryosphaeriaceae</taxon>
        <taxon>Lasiodiplodia</taxon>
    </lineage>
</organism>
<sequence>MTSKPLSDAVLEPHSDIDATDAYGRTAVWWAAFLDDTESVKTLLEHGADPNIKDDVLGMNVFHCAAVTGQSFHTWEALLKYGADVTAVSRRHQTILHLIMYRLGRSFVWGNGCHHELLRFMEHCLDLGHPLDLQDWLGDTILSKAVQNSSHHVVAFLLDRGVDYTISDNCGNGLLHSAASKADATTMNVLAAHGLSRIDISLNNRCGQTALDLFRSCKGGRTPEEIKAFYYMWNEVSSKARLPDLGESVPGIAVMPDGEEESATAEQQEDRQVEDAIELDNEADD</sequence>
<dbReference type="InterPro" id="IPR002110">
    <property type="entry name" value="Ankyrin_rpt"/>
</dbReference>
<dbReference type="Proteomes" id="UP000325902">
    <property type="component" value="Unassembled WGS sequence"/>
</dbReference>
<accession>A0A5N5DIT3</accession>
<dbReference type="PANTHER" id="PTHR24198">
    <property type="entry name" value="ANKYRIN REPEAT AND PROTEIN KINASE DOMAIN-CONTAINING PROTEIN"/>
    <property type="match status" value="1"/>
</dbReference>
<feature type="repeat" description="ANK" evidence="3">
    <location>
        <begin position="23"/>
        <end position="55"/>
    </location>
</feature>
<name>A0A5N5DIT3_9PEZI</name>
<dbReference type="Gene3D" id="1.25.40.20">
    <property type="entry name" value="Ankyrin repeat-containing domain"/>
    <property type="match status" value="2"/>
</dbReference>
<dbReference type="PROSITE" id="PS50088">
    <property type="entry name" value="ANK_REPEAT"/>
    <property type="match status" value="2"/>
</dbReference>
<gene>
    <name evidence="5" type="primary">ANKRD54</name>
    <name evidence="5" type="ORF">DBV05_g3579</name>
</gene>
<dbReference type="PANTHER" id="PTHR24198:SF195">
    <property type="entry name" value="DEATH DOMAIN-CONTAINING PROTEIN"/>
    <property type="match status" value="1"/>
</dbReference>
<dbReference type="InterPro" id="IPR036770">
    <property type="entry name" value="Ankyrin_rpt-contain_sf"/>
</dbReference>
<evidence type="ECO:0000313" key="6">
    <source>
        <dbReference type="Proteomes" id="UP000325902"/>
    </source>
</evidence>
<dbReference type="Pfam" id="PF12796">
    <property type="entry name" value="Ank_2"/>
    <property type="match status" value="1"/>
</dbReference>
<dbReference type="AlphaFoldDB" id="A0A5N5DIT3"/>
<dbReference type="SUPFAM" id="SSF48403">
    <property type="entry name" value="Ankyrin repeat"/>
    <property type="match status" value="1"/>
</dbReference>
<feature type="repeat" description="ANK" evidence="3">
    <location>
        <begin position="137"/>
        <end position="169"/>
    </location>
</feature>
<keyword evidence="2 3" id="KW-0040">ANK repeat</keyword>
<comment type="caution">
    <text evidence="5">The sequence shown here is derived from an EMBL/GenBank/DDBJ whole genome shotgun (WGS) entry which is preliminary data.</text>
</comment>
<proteinExistence type="predicted"/>
<evidence type="ECO:0000256" key="1">
    <source>
        <dbReference type="ARBA" id="ARBA00022737"/>
    </source>
</evidence>
<evidence type="ECO:0000313" key="5">
    <source>
        <dbReference type="EMBL" id="KAB2577773.1"/>
    </source>
</evidence>
<protein>
    <submittedName>
        <fullName evidence="5">Ankyrin repeat domain-containing protein 54</fullName>
    </submittedName>
</protein>
<dbReference type="PROSITE" id="PS50297">
    <property type="entry name" value="ANK_REP_REGION"/>
    <property type="match status" value="1"/>
</dbReference>
<evidence type="ECO:0000256" key="2">
    <source>
        <dbReference type="ARBA" id="ARBA00023043"/>
    </source>
</evidence>
<dbReference type="EMBL" id="VCHE01000015">
    <property type="protein sequence ID" value="KAB2577773.1"/>
    <property type="molecule type" value="Genomic_DNA"/>
</dbReference>
<feature type="region of interest" description="Disordered" evidence="4">
    <location>
        <begin position="247"/>
        <end position="273"/>
    </location>
</feature>
<reference evidence="5 6" key="1">
    <citation type="journal article" date="2019" name="Sci. Rep.">
        <title>A multi-omics analysis of the grapevine pathogen Lasiodiplodia theobromae reveals that temperature affects the expression of virulence- and pathogenicity-related genes.</title>
        <authorList>
            <person name="Felix C."/>
            <person name="Meneses R."/>
            <person name="Goncalves M.F.M."/>
            <person name="Tilleman L."/>
            <person name="Duarte A.S."/>
            <person name="Jorrin-Novo J.V."/>
            <person name="Van de Peer Y."/>
            <person name="Deforce D."/>
            <person name="Van Nieuwerburgh F."/>
            <person name="Esteves A.C."/>
            <person name="Alves A."/>
        </authorList>
    </citation>
    <scope>NUCLEOTIDE SEQUENCE [LARGE SCALE GENOMIC DNA]</scope>
    <source>
        <strain evidence="5 6">LA-SOL3</strain>
    </source>
</reference>